<dbReference type="GO" id="GO:0004252">
    <property type="term" value="F:serine-type endopeptidase activity"/>
    <property type="evidence" value="ECO:0007669"/>
    <property type="project" value="InterPro"/>
</dbReference>
<reference evidence="9" key="2">
    <citation type="submission" date="2020-05" db="EMBL/GenBank/DDBJ databases">
        <authorList>
            <person name="Cibulski S."/>
            <person name="Mayer F.Q."/>
            <person name="Roehe P.M."/>
        </authorList>
    </citation>
    <scope>NUCLEOTIDE SEQUENCE</scope>
    <source>
        <strain evidence="9">Gamma108</strain>
    </source>
</reference>
<protein>
    <submittedName>
        <fullName evidence="9">Capsid maturation protease</fullName>
    </submittedName>
</protein>
<evidence type="ECO:0000256" key="2">
    <source>
        <dbReference type="ARBA" id="ARBA00022562"/>
    </source>
</evidence>
<dbReference type="GO" id="GO:0006508">
    <property type="term" value="P:proteolysis"/>
    <property type="evidence" value="ECO:0007669"/>
    <property type="project" value="UniProtKB-KW"/>
</dbReference>
<keyword evidence="2" id="KW-1048">Host nucleus</keyword>
<reference evidence="9" key="1">
    <citation type="journal article" date="2020" name="Arch. Virol.">
        <title>Detection of multiple viruses in oropharyngeal samples from Brazilian free-tailed bats (Tadarida brasiliensis) using viral metagenomics.</title>
        <authorList>
            <person name="Cibulski S.P."/>
            <person name="de Sales Lima F.E."/>
            <person name="Teixeira T.F."/>
            <person name="Varela A.P.M."/>
            <person name="Scheffer C.M."/>
            <person name="Mayer F.Q."/>
            <person name="Witt A.A."/>
            <person name="Roehe P.M."/>
        </authorList>
    </citation>
    <scope>NUCLEOTIDE SEQUENCE</scope>
    <source>
        <strain evidence="9">Gamma108</strain>
    </source>
</reference>
<dbReference type="GO" id="GO:0039708">
    <property type="term" value="P:nuclear capsid assembly"/>
    <property type="evidence" value="ECO:0007669"/>
    <property type="project" value="UniProtKB-ARBA"/>
</dbReference>
<sequence>MAIIYVAGFVDVVNFPKIDSELYLDVTQINKFLPLKNPIPLNIEHLSNANIGWIMGLYQVEYGLFCVGIINSEKFLSLLEKLFPNSHVAQTRNVNLPPEPKLEMLHTWLPGLSLSSVHPDNMTDALGDQAFQHVSLCAMGRRRGTVAVYGLDLEWVLSKFTSITEIEKSRIYNEIQEINTNTLASPLFNINSETLMAKAIDASFIKNRIDILKTDRGVAEIQQPTYLKASATPQIYSFIEVERQTESETMNPIPSTIQTAHQTEDLISVPRATFMSMLQTNLDTVRQASVLNKQQIPTDQFTSHGNPYIHAANQHNFPYYPRLGPIVPEMAISGPPPS</sequence>
<evidence type="ECO:0000256" key="8">
    <source>
        <dbReference type="ARBA" id="ARBA00023200"/>
    </source>
</evidence>
<dbReference type="InterPro" id="IPR001847">
    <property type="entry name" value="Peptidase_S21"/>
</dbReference>
<organism evidence="9">
    <name type="scientific">Tadarida gammaherpesvirus</name>
    <dbReference type="NCBI Taxonomy" id="2781867"/>
    <lineage>
        <taxon>Viruses</taxon>
        <taxon>Duplodnaviria</taxon>
        <taxon>Heunggongvirae</taxon>
        <taxon>Peploviricota</taxon>
        <taxon>Herviviricetes</taxon>
        <taxon>Herpesvirales</taxon>
        <taxon>Orthoherpesviridae</taxon>
        <taxon>Gammaherpesvirinae</taxon>
    </lineage>
</organism>
<evidence type="ECO:0000313" key="9">
    <source>
        <dbReference type="EMBL" id="QOW02499.1"/>
    </source>
</evidence>
<evidence type="ECO:0000256" key="4">
    <source>
        <dbReference type="ARBA" id="ARBA00022670"/>
    </source>
</evidence>
<dbReference type="EMBL" id="MT512494">
    <property type="protein sequence ID" value="QOW02499.1"/>
    <property type="molecule type" value="Genomic_DNA"/>
</dbReference>
<dbReference type="GO" id="GO:0042025">
    <property type="term" value="C:host cell nucleus"/>
    <property type="evidence" value="ECO:0007669"/>
    <property type="project" value="GOC"/>
</dbReference>
<evidence type="ECO:0000256" key="1">
    <source>
        <dbReference type="ARBA" id="ARBA00022553"/>
    </source>
</evidence>
<keyword evidence="7" id="KW-0118">Viral capsid assembly</keyword>
<keyword evidence="8" id="KW-1035">Host cytoplasm</keyword>
<name>A0A7U3NPP7_9GAMA</name>
<keyword evidence="5" id="KW-0378">Hydrolase</keyword>
<dbReference type="PRINTS" id="PR00236">
    <property type="entry name" value="HSVCAPSIDP40"/>
</dbReference>
<proteinExistence type="predicted"/>
<evidence type="ECO:0000256" key="5">
    <source>
        <dbReference type="ARBA" id="ARBA00022801"/>
    </source>
</evidence>
<evidence type="ECO:0000256" key="7">
    <source>
        <dbReference type="ARBA" id="ARBA00022950"/>
    </source>
</evidence>
<dbReference type="Pfam" id="PF00716">
    <property type="entry name" value="Peptidase_S21"/>
    <property type="match status" value="1"/>
</dbReference>
<evidence type="ECO:0000256" key="3">
    <source>
        <dbReference type="ARBA" id="ARBA00022612"/>
    </source>
</evidence>
<dbReference type="Gene3D" id="3.20.16.10">
    <property type="entry name" value="Herpesvirus/Caudovirus protease domain"/>
    <property type="match status" value="1"/>
</dbReference>
<dbReference type="SUPFAM" id="SSF50789">
    <property type="entry name" value="Herpes virus serine proteinase, assemblin"/>
    <property type="match status" value="1"/>
</dbReference>
<dbReference type="InterPro" id="IPR035443">
    <property type="entry name" value="Herpes_virus_sf"/>
</dbReference>
<accession>A0A7U3NPP7</accession>
<keyword evidence="1" id="KW-0597">Phosphoprotein</keyword>
<keyword evidence="6" id="KW-0720">Serine protease</keyword>
<keyword evidence="4 9" id="KW-0645">Protease</keyword>
<keyword evidence="3" id="KW-1188">Viral release from host cell</keyword>
<evidence type="ECO:0000256" key="6">
    <source>
        <dbReference type="ARBA" id="ARBA00022825"/>
    </source>
</evidence>